<dbReference type="InterPro" id="IPR025282">
    <property type="entry name" value="DUF4214"/>
</dbReference>
<dbReference type="AlphaFoldDB" id="A0A2U8W8S1"/>
<accession>A0A2U8W8S1</accession>
<name>A0A2U8W8S1_9HYPH</name>
<proteinExistence type="predicted"/>
<protein>
    <recommendedName>
        <fullName evidence="1">DUF4214 domain-containing protein</fullName>
    </recommendedName>
</protein>
<evidence type="ECO:0000313" key="3">
    <source>
        <dbReference type="Proteomes" id="UP000245926"/>
    </source>
</evidence>
<dbReference type="OrthoDB" id="7975253at2"/>
<dbReference type="Gene3D" id="1.10.3130.20">
    <property type="entry name" value="Phycobilisome linker domain"/>
    <property type="match status" value="1"/>
</dbReference>
<keyword evidence="3" id="KW-1185">Reference proteome</keyword>
<gene>
    <name evidence="2" type="ORF">DK389_15870</name>
</gene>
<dbReference type="RefSeq" id="WP_109890991.1">
    <property type="nucleotide sequence ID" value="NZ_CP029550.1"/>
</dbReference>
<feature type="domain" description="DUF4214" evidence="1">
    <location>
        <begin position="56"/>
        <end position="119"/>
    </location>
</feature>
<dbReference type="EMBL" id="CP029550">
    <property type="protein sequence ID" value="AWN41716.1"/>
    <property type="molecule type" value="Genomic_DNA"/>
</dbReference>
<dbReference type="KEGG" id="mets:DK389_15870"/>
<evidence type="ECO:0000313" key="2">
    <source>
        <dbReference type="EMBL" id="AWN41716.1"/>
    </source>
</evidence>
<dbReference type="Proteomes" id="UP000245926">
    <property type="component" value="Chromosome"/>
</dbReference>
<dbReference type="Pfam" id="PF13946">
    <property type="entry name" value="DUF4214"/>
    <property type="match status" value="2"/>
</dbReference>
<evidence type="ECO:0000259" key="1">
    <source>
        <dbReference type="Pfam" id="PF13946"/>
    </source>
</evidence>
<sequence>MIAQDFPGADDEIVYAVFDSLNGRAPNPGRVLDRMWDVTGSDTAHKAVDLIEQYFESRQGQDHYGDLNRREYVEHLYEDVLDRPADSTGLNYWIAALRAGSERAEVAMHFVLSEENLAKIGGVLAAGDVARLYHGLLDRAPDAEGLHYYRDAIAHGSTLSDVAEMFLNSAEYRANHVGLSDTAYLQNLYEHALGRQAEKTGLEFWEGQLGHGASRASVASAIADSVEAHYHMASQVAEAWHI</sequence>
<organism evidence="2 3">
    <name type="scientific">Methylobacterium durans</name>
    <dbReference type="NCBI Taxonomy" id="2202825"/>
    <lineage>
        <taxon>Bacteria</taxon>
        <taxon>Pseudomonadati</taxon>
        <taxon>Pseudomonadota</taxon>
        <taxon>Alphaproteobacteria</taxon>
        <taxon>Hyphomicrobiales</taxon>
        <taxon>Methylobacteriaceae</taxon>
        <taxon>Methylobacterium</taxon>
    </lineage>
</organism>
<feature type="domain" description="DUF4214" evidence="1">
    <location>
        <begin position="163"/>
        <end position="229"/>
    </location>
</feature>
<dbReference type="InterPro" id="IPR038255">
    <property type="entry name" value="PBS_linker_sf"/>
</dbReference>
<reference evidence="3" key="1">
    <citation type="submission" date="2018-05" db="EMBL/GenBank/DDBJ databases">
        <title>Complete Genome Sequence of Methylobacterium sp. 17SD2-17.</title>
        <authorList>
            <person name="Srinivasan S."/>
        </authorList>
    </citation>
    <scope>NUCLEOTIDE SEQUENCE [LARGE SCALE GENOMIC DNA]</scope>
    <source>
        <strain evidence="3">17SD2-17</strain>
    </source>
</reference>